<dbReference type="Gene3D" id="3.30.420.40">
    <property type="match status" value="4"/>
</dbReference>
<name>A0A0C9W270_SPHS4</name>
<accession>A0A0C9W270</accession>
<evidence type="ECO:0000256" key="1">
    <source>
        <dbReference type="RuleBase" id="RU000487"/>
    </source>
</evidence>
<dbReference type="OrthoDB" id="7340501at2759"/>
<dbReference type="Proteomes" id="UP000054279">
    <property type="component" value="Unassembled WGS sequence"/>
</dbReference>
<gene>
    <name evidence="3" type="ORF">M422DRAFT_251274</name>
</gene>
<reference evidence="3 4" key="1">
    <citation type="submission" date="2014-06" db="EMBL/GenBank/DDBJ databases">
        <title>Evolutionary Origins and Diversification of the Mycorrhizal Mutualists.</title>
        <authorList>
            <consortium name="DOE Joint Genome Institute"/>
            <consortium name="Mycorrhizal Genomics Consortium"/>
            <person name="Kohler A."/>
            <person name="Kuo A."/>
            <person name="Nagy L.G."/>
            <person name="Floudas D."/>
            <person name="Copeland A."/>
            <person name="Barry K.W."/>
            <person name="Cichocki N."/>
            <person name="Veneault-Fourrey C."/>
            <person name="LaButti K."/>
            <person name="Lindquist E.A."/>
            <person name="Lipzen A."/>
            <person name="Lundell T."/>
            <person name="Morin E."/>
            <person name="Murat C."/>
            <person name="Riley R."/>
            <person name="Ohm R."/>
            <person name="Sun H."/>
            <person name="Tunlid A."/>
            <person name="Henrissat B."/>
            <person name="Grigoriev I.V."/>
            <person name="Hibbett D.S."/>
            <person name="Martin F."/>
        </authorList>
    </citation>
    <scope>NUCLEOTIDE SEQUENCE [LARGE SCALE GENOMIC DNA]</scope>
    <source>
        <strain evidence="3 4">SS14</strain>
    </source>
</reference>
<dbReference type="EMBL" id="KN837113">
    <property type="protein sequence ID" value="KIJ45076.1"/>
    <property type="molecule type" value="Genomic_DNA"/>
</dbReference>
<dbReference type="Gene3D" id="3.90.640.10">
    <property type="entry name" value="Actin, Chain A, domain 4"/>
    <property type="match status" value="2"/>
</dbReference>
<sequence>MSSRATHEDNILAIPTTTTVPSPQEPSLYDPFRGTDVPIIIDNGATTLRWGFATATSPVSQPNIITKYKERKTNRPLLLFGDAVEFEGGAKAQARTPWEGDVLLNVDALENALDYVFINLGIDTQSVEHPIFMTERLASPSHSRALTSELMFEQYTVPSLTYCVDSLMSLYQNNQPAPGQAYMTDGLVVSLNTASTSVIPVLHGKGIMSQAKRIPWSTTQSYDYLQKLIQLKYPNFPSRITSSHVSWIFQNTCEFAPDYTALLRTMKDPAQMRAHERIIQFPFATPVESEKTEEELTRISDRRKEQGRRLQEMAAKQRLEKLQQKEIDLAYLVSLKESRGELRKAEWLARLEAEGFDDEASLEETIKKLDSSVKKGKKKEGEGEDVPMEEPSYPLLEVPDDQLDEDALKEKRRQKLLKAGWEARQKIRREKERERAEKEDQARRELEERERDFDGWTSRLKGEHEAMMDKLKERKRRRAALSDRKSATAQARMKTIASLASETPTTKKRRKGNGEDNFGANDEDWAVYRKINTAASSDEEDDISQLQTIEAKLLEFDPSFTEADTYSSLATQRSALVETYLPRYQDNDIAGQCRIHLNVERWRACEPWFNPSMAGIDTAGLGEVIAGILSGFSEAEKARLVKNVFITGTPAQIPGLSDRLFNTLRPILDPDMEVKIVKASDVGLDAWNGMRAFANADKDNMVRYGVSKAEYDEWGGERIKRWWGGNWNWAV</sequence>
<dbReference type="AlphaFoldDB" id="A0A0C9W270"/>
<keyword evidence="4" id="KW-1185">Reference proteome</keyword>
<evidence type="ECO:0000256" key="2">
    <source>
        <dbReference type="SAM" id="MobiDB-lite"/>
    </source>
</evidence>
<dbReference type="PANTHER" id="PTHR11937">
    <property type="entry name" value="ACTIN"/>
    <property type="match status" value="1"/>
</dbReference>
<dbReference type="Pfam" id="PF00022">
    <property type="entry name" value="Actin"/>
    <property type="match status" value="2"/>
</dbReference>
<evidence type="ECO:0000313" key="4">
    <source>
        <dbReference type="Proteomes" id="UP000054279"/>
    </source>
</evidence>
<evidence type="ECO:0000313" key="3">
    <source>
        <dbReference type="EMBL" id="KIJ45076.1"/>
    </source>
</evidence>
<proteinExistence type="inferred from homology"/>
<feature type="region of interest" description="Disordered" evidence="2">
    <location>
        <begin position="429"/>
        <end position="451"/>
    </location>
</feature>
<organism evidence="3 4">
    <name type="scientific">Sphaerobolus stellatus (strain SS14)</name>
    <dbReference type="NCBI Taxonomy" id="990650"/>
    <lineage>
        <taxon>Eukaryota</taxon>
        <taxon>Fungi</taxon>
        <taxon>Dikarya</taxon>
        <taxon>Basidiomycota</taxon>
        <taxon>Agaricomycotina</taxon>
        <taxon>Agaricomycetes</taxon>
        <taxon>Phallomycetidae</taxon>
        <taxon>Geastrales</taxon>
        <taxon>Sphaerobolaceae</taxon>
        <taxon>Sphaerobolus</taxon>
    </lineage>
</organism>
<protein>
    <submittedName>
        <fullName evidence="3">Unplaced genomic scaffold SPHSTscaffold_38, whole genome shotgun sequence</fullName>
    </submittedName>
</protein>
<dbReference type="InterPro" id="IPR004000">
    <property type="entry name" value="Actin"/>
</dbReference>
<feature type="region of interest" description="Disordered" evidence="2">
    <location>
        <begin position="370"/>
        <end position="396"/>
    </location>
</feature>
<dbReference type="InterPro" id="IPR043129">
    <property type="entry name" value="ATPase_NBD"/>
</dbReference>
<feature type="region of interest" description="Disordered" evidence="2">
    <location>
        <begin position="464"/>
        <end position="519"/>
    </location>
</feature>
<dbReference type="SUPFAM" id="SSF53067">
    <property type="entry name" value="Actin-like ATPase domain"/>
    <property type="match status" value="2"/>
</dbReference>
<dbReference type="SMART" id="SM00268">
    <property type="entry name" value="ACTIN"/>
    <property type="match status" value="1"/>
</dbReference>
<dbReference type="HOGENOM" id="CLU_008246_1_0_1"/>
<comment type="similarity">
    <text evidence="1">Belongs to the actin family.</text>
</comment>